<dbReference type="SUPFAM" id="SSF103473">
    <property type="entry name" value="MFS general substrate transporter"/>
    <property type="match status" value="1"/>
</dbReference>
<dbReference type="InterPro" id="IPR019808">
    <property type="entry name" value="Histidine_triad_CS"/>
</dbReference>
<dbReference type="FunFam" id="3.30.428.10:FF:000011">
    <property type="entry name" value="Fragile histidine triad"/>
    <property type="match status" value="1"/>
</dbReference>
<dbReference type="InterPro" id="IPR036259">
    <property type="entry name" value="MFS_trans_sf"/>
</dbReference>
<feature type="short sequence motif" description="Histidine triad motif" evidence="8">
    <location>
        <begin position="778"/>
        <end position="782"/>
    </location>
</feature>
<dbReference type="Pfam" id="PF07690">
    <property type="entry name" value="MFS_1"/>
    <property type="match status" value="2"/>
</dbReference>
<dbReference type="PROSITE" id="PS51084">
    <property type="entry name" value="HIT_2"/>
    <property type="match status" value="1"/>
</dbReference>
<keyword evidence="5 10" id="KW-1133">Transmembrane helix</keyword>
<accession>A0A4E9DYL7</accession>
<feature type="transmembrane region" description="Helical" evidence="10">
    <location>
        <begin position="132"/>
        <end position="151"/>
    </location>
</feature>
<feature type="domain" description="HIT" evidence="11">
    <location>
        <begin position="680"/>
        <end position="793"/>
    </location>
</feature>
<gene>
    <name evidence="13" type="ORF">FUG_LOCUS350191</name>
    <name evidence="12" type="ORF">MDCFG202_LOCUS92624</name>
</gene>
<feature type="transmembrane region" description="Helical" evidence="10">
    <location>
        <begin position="446"/>
        <end position="466"/>
    </location>
</feature>
<evidence type="ECO:0000256" key="10">
    <source>
        <dbReference type="SAM" id="Phobius"/>
    </source>
</evidence>
<feature type="transmembrane region" description="Helical" evidence="10">
    <location>
        <begin position="412"/>
        <end position="434"/>
    </location>
</feature>
<comment type="subcellular location">
    <subcellularLocation>
        <location evidence="1">Membrane</location>
        <topology evidence="1">Multi-pass membrane protein</topology>
    </subcellularLocation>
</comment>
<reference evidence="13" key="1">
    <citation type="submission" date="2019-04" db="EMBL/GenBank/DDBJ databases">
        <authorList>
            <person name="Melise S."/>
            <person name="Noan J."/>
            <person name="Okalmin O."/>
        </authorList>
    </citation>
    <scope>NUCLEOTIDE SEQUENCE</scope>
    <source>
        <strain evidence="13">FN9</strain>
    </source>
</reference>
<dbReference type="EMBL" id="CAJPIJ010000088">
    <property type="protein sequence ID" value="CAG1970993.1"/>
    <property type="molecule type" value="Genomic_DNA"/>
</dbReference>
<dbReference type="InterPro" id="IPR011146">
    <property type="entry name" value="HIT-like"/>
</dbReference>
<name>A0A4E9DYL7_GIBZA</name>
<protein>
    <recommendedName>
        <fullName evidence="11">HIT domain-containing protein</fullName>
    </recommendedName>
</protein>
<evidence type="ECO:0000256" key="2">
    <source>
        <dbReference type="ARBA" id="ARBA00022692"/>
    </source>
</evidence>
<evidence type="ECO:0000256" key="4">
    <source>
        <dbReference type="ARBA" id="ARBA00022801"/>
    </source>
</evidence>
<dbReference type="AlphaFoldDB" id="A0A4E9DYL7"/>
<dbReference type="Proteomes" id="UP000746612">
    <property type="component" value="Unassembled WGS sequence"/>
</dbReference>
<keyword evidence="2 10" id="KW-0812">Transmembrane</keyword>
<dbReference type="InterPro" id="IPR036265">
    <property type="entry name" value="HIT-like_sf"/>
</dbReference>
<dbReference type="Pfam" id="PF01230">
    <property type="entry name" value="HIT"/>
    <property type="match status" value="1"/>
</dbReference>
<dbReference type="GO" id="GO:0022857">
    <property type="term" value="F:transmembrane transporter activity"/>
    <property type="evidence" value="ECO:0007669"/>
    <property type="project" value="InterPro"/>
</dbReference>
<feature type="transmembrane region" description="Helical" evidence="10">
    <location>
        <begin position="553"/>
        <end position="579"/>
    </location>
</feature>
<feature type="transmembrane region" description="Helical" evidence="10">
    <location>
        <begin position="195"/>
        <end position="214"/>
    </location>
</feature>
<dbReference type="GO" id="GO:0016787">
    <property type="term" value="F:hydrolase activity"/>
    <property type="evidence" value="ECO:0007669"/>
    <property type="project" value="UniProtKB-KW"/>
</dbReference>
<dbReference type="Gene3D" id="1.20.1250.20">
    <property type="entry name" value="MFS general substrate transporter like domains"/>
    <property type="match status" value="1"/>
</dbReference>
<dbReference type="GO" id="GO:0016020">
    <property type="term" value="C:membrane"/>
    <property type="evidence" value="ECO:0007669"/>
    <property type="project" value="UniProtKB-SubCell"/>
</dbReference>
<feature type="transmembrane region" description="Helical" evidence="10">
    <location>
        <begin position="321"/>
        <end position="343"/>
    </location>
</feature>
<evidence type="ECO:0000256" key="3">
    <source>
        <dbReference type="ARBA" id="ARBA00022741"/>
    </source>
</evidence>
<feature type="transmembrane region" description="Helical" evidence="10">
    <location>
        <begin position="585"/>
        <end position="605"/>
    </location>
</feature>
<dbReference type="PANTHER" id="PTHR23507:SF40">
    <property type="entry name" value="TETRACYCLINE-EFFLUX TRANSPORTER"/>
    <property type="match status" value="1"/>
</dbReference>
<keyword evidence="4" id="KW-0378">Hydrolase</keyword>
<evidence type="ECO:0000256" key="6">
    <source>
        <dbReference type="ARBA" id="ARBA00023136"/>
    </source>
</evidence>
<feature type="region of interest" description="Disordered" evidence="9">
    <location>
        <begin position="815"/>
        <end position="844"/>
    </location>
</feature>
<evidence type="ECO:0000256" key="1">
    <source>
        <dbReference type="ARBA" id="ARBA00004141"/>
    </source>
</evidence>
<dbReference type="PROSITE" id="PS00892">
    <property type="entry name" value="HIT_1"/>
    <property type="match status" value="1"/>
</dbReference>
<dbReference type="SUPFAM" id="SSF54197">
    <property type="entry name" value="HIT-like"/>
    <property type="match status" value="1"/>
</dbReference>
<feature type="non-terminal residue" evidence="13">
    <location>
        <position position="1"/>
    </location>
</feature>
<feature type="transmembrane region" description="Helical" evidence="10">
    <location>
        <begin position="520"/>
        <end position="541"/>
    </location>
</feature>
<dbReference type="PANTHER" id="PTHR23507">
    <property type="entry name" value="ZGC:174356"/>
    <property type="match status" value="1"/>
</dbReference>
<evidence type="ECO:0000313" key="12">
    <source>
        <dbReference type="EMBL" id="CAG1970993.1"/>
    </source>
</evidence>
<evidence type="ECO:0000259" key="11">
    <source>
        <dbReference type="PROSITE" id="PS51084"/>
    </source>
</evidence>
<keyword evidence="6 10" id="KW-0472">Membrane</keyword>
<evidence type="ECO:0000256" key="9">
    <source>
        <dbReference type="SAM" id="MobiDB-lite"/>
    </source>
</evidence>
<dbReference type="EMBL" id="CAAKMV010000140">
    <property type="protein sequence ID" value="VIO59524.1"/>
    <property type="molecule type" value="Genomic_DNA"/>
</dbReference>
<keyword evidence="3" id="KW-0547">Nucleotide-binding</keyword>
<dbReference type="InterPro" id="IPR011701">
    <property type="entry name" value="MFS"/>
</dbReference>
<evidence type="ECO:0000313" key="13">
    <source>
        <dbReference type="EMBL" id="VIO59524.1"/>
    </source>
</evidence>
<dbReference type="GO" id="GO:0000166">
    <property type="term" value="F:nucleotide binding"/>
    <property type="evidence" value="ECO:0007669"/>
    <property type="project" value="UniProtKB-KW"/>
</dbReference>
<reference evidence="12" key="2">
    <citation type="submission" date="2021-03" db="EMBL/GenBank/DDBJ databases">
        <authorList>
            <person name="Alouane T."/>
            <person name="Langin T."/>
            <person name="Bonhomme L."/>
        </authorList>
    </citation>
    <scope>NUCLEOTIDE SEQUENCE</scope>
    <source>
        <strain evidence="12">MDC_Fg202</strain>
    </source>
</reference>
<dbReference type="Gene3D" id="3.30.428.10">
    <property type="entry name" value="HIT-like"/>
    <property type="match status" value="1"/>
</dbReference>
<feature type="transmembrane region" description="Helical" evidence="10">
    <location>
        <begin position="295"/>
        <end position="315"/>
    </location>
</feature>
<evidence type="ECO:0000256" key="5">
    <source>
        <dbReference type="ARBA" id="ARBA00022989"/>
    </source>
</evidence>
<keyword evidence="7" id="KW-0325">Glycoprotein</keyword>
<evidence type="ECO:0000256" key="8">
    <source>
        <dbReference type="PROSITE-ProRule" id="PRU00464"/>
    </source>
</evidence>
<evidence type="ECO:0000256" key="7">
    <source>
        <dbReference type="ARBA" id="ARBA00023180"/>
    </source>
</evidence>
<organism evidence="13">
    <name type="scientific">Gibberella zeae</name>
    <name type="common">Wheat head blight fungus</name>
    <name type="synonym">Fusarium graminearum</name>
    <dbReference type="NCBI Taxonomy" id="5518"/>
    <lineage>
        <taxon>Eukaryota</taxon>
        <taxon>Fungi</taxon>
        <taxon>Dikarya</taxon>
        <taxon>Ascomycota</taxon>
        <taxon>Pezizomycotina</taxon>
        <taxon>Sordariomycetes</taxon>
        <taxon>Hypocreomycetidae</taxon>
        <taxon>Hypocreales</taxon>
        <taxon>Nectriaceae</taxon>
        <taxon>Fusarium</taxon>
    </lineage>
</organism>
<sequence length="860" mass="94181">DPLLPGLITLAPSFPTLIHLLRPSWRCPRDYRDPSYPGFTSRYPSCYAQHLPPIRTEPIQKADLRAYVGRLEIMAKNDNIHEEETAIANEATHLLPSSSASQDEISETSSITPAWDGLKDFEGLPWWRQPSVYWLLGPYVIFTLAFGGVVVPKLDLQYFADQHSHNPDKVFMPVLLGTDNPQCQIPEVSANSAKFLLVMGLFTGVLSAFVTPKIGHLSDRYGRTRLMALASVGGVLNEFITILVARYPDVIDYRWLLLGSIFDGMTGSFTTGSIMSQSYASDCTPPSKRAVSMGYIHACLFAGLAFGPLLGGYFVKWTGSLLSIFYVVMGCHFAFMLFVWLVVPESLSGRRQLIAREKHEKEKEMRSQTSSSWVATLQNANPFAPLKILRPTGPGTSPALRRNLIALAIDDTIILGASMSAGAVIVLYCGLVWHWDTLEKSKFVSLISFVRVVILMGIFPIVNYFGRTRPAARRRRESGAAAVEKNNGADELDIIVLRVALVSDVVGSLGYVFAHSSGVFVASGMVTALGGLGSATGQAIITKHVPSERVGQLLGAIGMLHALARVFGPVLFNGVYALTAGRFDQAIFVLLASFFGIALTMSFTIKPHVVWEDQPEEERQPLYPTNGTLTLSSDQVPIDEEDQLRSPFNWSMIASRALASTKSRSVAARSIMTSAGAAGRTIKFGPFEVTNQVFLSTPHSFALVNLKPLIPGHVLVCPHKPHKRLTDLTPEETADLFTTVQLTQRLMARAHFRTPEPESGSFSIAVQDGADAGQTVPHVHVHVVPRTAGDMETTDAVYVELASEEGNVGGALWDRELGARPQPGGGMSQVDDEDREPRSVEEMMEETEQYKAMLKEMGIE</sequence>
<proteinExistence type="predicted"/>